<feature type="transmembrane region" description="Helical" evidence="7">
    <location>
        <begin position="173"/>
        <end position="191"/>
    </location>
</feature>
<evidence type="ECO:0000256" key="2">
    <source>
        <dbReference type="ARBA" id="ARBA00007362"/>
    </source>
</evidence>
<comment type="caution">
    <text evidence="9">The sequence shown here is derived from an EMBL/GenBank/DDBJ whole genome shotgun (WGS) entry which is preliminary data.</text>
</comment>
<dbReference type="Proteomes" id="UP000503640">
    <property type="component" value="Unassembled WGS sequence"/>
</dbReference>
<keyword evidence="4 7" id="KW-1133">Transmembrane helix</keyword>
<proteinExistence type="inferred from homology"/>
<feature type="domain" description="EamA" evidence="8">
    <location>
        <begin position="5"/>
        <end position="137"/>
    </location>
</feature>
<dbReference type="RefSeq" id="WP_176064824.1">
    <property type="nucleotide sequence ID" value="NZ_BJTG01000004.1"/>
</dbReference>
<dbReference type="GO" id="GO:0016020">
    <property type="term" value="C:membrane"/>
    <property type="evidence" value="ECO:0007669"/>
    <property type="project" value="UniProtKB-SubCell"/>
</dbReference>
<organism evidence="9 10">
    <name type="scientific">Anaeromyxobacter diazotrophicus</name>
    <dbReference type="NCBI Taxonomy" id="2590199"/>
    <lineage>
        <taxon>Bacteria</taxon>
        <taxon>Pseudomonadati</taxon>
        <taxon>Myxococcota</taxon>
        <taxon>Myxococcia</taxon>
        <taxon>Myxococcales</taxon>
        <taxon>Cystobacterineae</taxon>
        <taxon>Anaeromyxobacteraceae</taxon>
        <taxon>Anaeromyxobacter</taxon>
    </lineage>
</organism>
<feature type="transmembrane region" description="Helical" evidence="7">
    <location>
        <begin position="7"/>
        <end position="27"/>
    </location>
</feature>
<feature type="transmembrane region" description="Helical" evidence="7">
    <location>
        <begin position="238"/>
        <end position="257"/>
    </location>
</feature>
<sequence>MTRRGGLLFAALCVIWGIPYLLIKVAVRDLSPATLVFLRTALGALILVPLAVRRGQARALLPHWRALLAYTVAEIAIPWIFLSDAERRLSSSLSGLIVAAVPIVGAVLSTLTGGRERFDGRRGVGFALGLVGLVVLLGFDPAGADLRTISEMVLVVLGYAVGPMIVARRLQDAPALGVVAGSLVLAAAGYAPPGIAQLPATLPGPAVILSVLVLGAICTALAFVIFFELIAEIGPVRATVVAYVNPAVAVALGVLLLGEPFTAATLAGFVLILGGSFLATRPAGASPAATRRAPAPSPSSRAAP</sequence>
<feature type="transmembrane region" description="Helical" evidence="7">
    <location>
        <begin position="64"/>
        <end position="81"/>
    </location>
</feature>
<evidence type="ECO:0000256" key="3">
    <source>
        <dbReference type="ARBA" id="ARBA00022692"/>
    </source>
</evidence>
<dbReference type="AlphaFoldDB" id="A0A7I9VME1"/>
<feature type="transmembrane region" description="Helical" evidence="7">
    <location>
        <begin position="148"/>
        <end position="166"/>
    </location>
</feature>
<comment type="similarity">
    <text evidence="2">Belongs to the EamA transporter family.</text>
</comment>
<keyword evidence="5 7" id="KW-0472">Membrane</keyword>
<protein>
    <submittedName>
        <fullName evidence="9">Membrane protein</fullName>
    </submittedName>
</protein>
<feature type="transmembrane region" description="Helical" evidence="7">
    <location>
        <begin position="123"/>
        <end position="142"/>
    </location>
</feature>
<evidence type="ECO:0000313" key="9">
    <source>
        <dbReference type="EMBL" id="GEJ57368.1"/>
    </source>
</evidence>
<feature type="transmembrane region" description="Helical" evidence="7">
    <location>
        <begin position="263"/>
        <end position="283"/>
    </location>
</feature>
<keyword evidence="10" id="KW-1185">Reference proteome</keyword>
<feature type="transmembrane region" description="Helical" evidence="7">
    <location>
        <begin position="206"/>
        <end position="231"/>
    </location>
</feature>
<evidence type="ECO:0000256" key="7">
    <source>
        <dbReference type="SAM" id="Phobius"/>
    </source>
</evidence>
<dbReference type="PANTHER" id="PTHR32322:SF2">
    <property type="entry name" value="EAMA DOMAIN-CONTAINING PROTEIN"/>
    <property type="match status" value="1"/>
</dbReference>
<feature type="transmembrane region" description="Helical" evidence="7">
    <location>
        <begin position="93"/>
        <end position="111"/>
    </location>
</feature>
<dbReference type="SUPFAM" id="SSF103481">
    <property type="entry name" value="Multidrug resistance efflux transporter EmrE"/>
    <property type="match status" value="2"/>
</dbReference>
<comment type="subcellular location">
    <subcellularLocation>
        <location evidence="1">Membrane</location>
        <topology evidence="1">Multi-pass membrane protein</topology>
    </subcellularLocation>
</comment>
<feature type="transmembrane region" description="Helical" evidence="7">
    <location>
        <begin position="33"/>
        <end position="52"/>
    </location>
</feature>
<evidence type="ECO:0000313" key="10">
    <source>
        <dbReference type="Proteomes" id="UP000503640"/>
    </source>
</evidence>
<evidence type="ECO:0000256" key="1">
    <source>
        <dbReference type="ARBA" id="ARBA00004141"/>
    </source>
</evidence>
<evidence type="ECO:0000259" key="8">
    <source>
        <dbReference type="Pfam" id="PF00892"/>
    </source>
</evidence>
<accession>A0A7I9VME1</accession>
<feature type="region of interest" description="Disordered" evidence="6">
    <location>
        <begin position="285"/>
        <end position="304"/>
    </location>
</feature>
<evidence type="ECO:0000256" key="4">
    <source>
        <dbReference type="ARBA" id="ARBA00022989"/>
    </source>
</evidence>
<dbReference type="EMBL" id="BJTG01000004">
    <property type="protein sequence ID" value="GEJ57368.1"/>
    <property type="molecule type" value="Genomic_DNA"/>
</dbReference>
<evidence type="ECO:0000256" key="6">
    <source>
        <dbReference type="SAM" id="MobiDB-lite"/>
    </source>
</evidence>
<gene>
    <name evidence="9" type="ORF">AMYX_21090</name>
</gene>
<dbReference type="InterPro" id="IPR050638">
    <property type="entry name" value="AA-Vitamin_Transporters"/>
</dbReference>
<reference evidence="10" key="1">
    <citation type="journal article" date="2020" name="Appl. Environ. Microbiol.">
        <title>Diazotrophic Anaeromyxobacter Isolates from Soils.</title>
        <authorList>
            <person name="Masuda Y."/>
            <person name="Yamanaka H."/>
            <person name="Xu Z.X."/>
            <person name="Shiratori Y."/>
            <person name="Aono T."/>
            <person name="Amachi S."/>
            <person name="Senoo K."/>
            <person name="Itoh H."/>
        </authorList>
    </citation>
    <scope>NUCLEOTIDE SEQUENCE [LARGE SCALE GENOMIC DNA]</scope>
    <source>
        <strain evidence="10">R267</strain>
    </source>
</reference>
<dbReference type="Pfam" id="PF00892">
    <property type="entry name" value="EamA"/>
    <property type="match status" value="2"/>
</dbReference>
<name>A0A7I9VME1_9BACT</name>
<dbReference type="InterPro" id="IPR000620">
    <property type="entry name" value="EamA_dom"/>
</dbReference>
<feature type="domain" description="EamA" evidence="8">
    <location>
        <begin position="152"/>
        <end position="280"/>
    </location>
</feature>
<keyword evidence="3 7" id="KW-0812">Transmembrane</keyword>
<dbReference type="InterPro" id="IPR037185">
    <property type="entry name" value="EmrE-like"/>
</dbReference>
<dbReference type="PANTHER" id="PTHR32322">
    <property type="entry name" value="INNER MEMBRANE TRANSPORTER"/>
    <property type="match status" value="1"/>
</dbReference>
<evidence type="ECO:0000256" key="5">
    <source>
        <dbReference type="ARBA" id="ARBA00023136"/>
    </source>
</evidence>